<name>A0A4Y7LGV7_PAPSO</name>
<reference evidence="1 2" key="1">
    <citation type="journal article" date="2018" name="Science">
        <title>The opium poppy genome and morphinan production.</title>
        <authorList>
            <person name="Guo L."/>
            <person name="Winzer T."/>
            <person name="Yang X."/>
            <person name="Li Y."/>
            <person name="Ning Z."/>
            <person name="He Z."/>
            <person name="Teodor R."/>
            <person name="Lu Y."/>
            <person name="Bowser T.A."/>
            <person name="Graham I.A."/>
            <person name="Ye K."/>
        </authorList>
    </citation>
    <scope>NUCLEOTIDE SEQUENCE [LARGE SCALE GENOMIC DNA]</scope>
    <source>
        <strain evidence="2">cv. HN1</strain>
        <tissue evidence="1">Leaves</tissue>
    </source>
</reference>
<dbReference type="AlphaFoldDB" id="A0A4Y7LGV7"/>
<dbReference type="Gramene" id="RZC84723">
    <property type="protein sequence ID" value="RZC84723"/>
    <property type="gene ID" value="C5167_050537"/>
</dbReference>
<keyword evidence="2" id="KW-1185">Reference proteome</keyword>
<proteinExistence type="predicted"/>
<organism evidence="1 2">
    <name type="scientific">Papaver somniferum</name>
    <name type="common">Opium poppy</name>
    <dbReference type="NCBI Taxonomy" id="3469"/>
    <lineage>
        <taxon>Eukaryota</taxon>
        <taxon>Viridiplantae</taxon>
        <taxon>Streptophyta</taxon>
        <taxon>Embryophyta</taxon>
        <taxon>Tracheophyta</taxon>
        <taxon>Spermatophyta</taxon>
        <taxon>Magnoliopsida</taxon>
        <taxon>Ranunculales</taxon>
        <taxon>Papaveraceae</taxon>
        <taxon>Papaveroideae</taxon>
        <taxon>Papaver</taxon>
    </lineage>
</organism>
<evidence type="ECO:0000313" key="1">
    <source>
        <dbReference type="EMBL" id="RZC84723.1"/>
    </source>
</evidence>
<evidence type="ECO:0000313" key="2">
    <source>
        <dbReference type="Proteomes" id="UP000316621"/>
    </source>
</evidence>
<accession>A0A4Y7LGV7</accession>
<sequence length="62" mass="6708">MGIDESDSSNGSDANEANGKEIMELILLVINGEIDMESVQVVLDLVHRLILQVNMKCCGFGV</sequence>
<protein>
    <submittedName>
        <fullName evidence="1">Uncharacterized protein</fullName>
    </submittedName>
</protein>
<dbReference type="EMBL" id="CM010725">
    <property type="protein sequence ID" value="RZC84723.1"/>
    <property type="molecule type" value="Genomic_DNA"/>
</dbReference>
<dbReference type="Proteomes" id="UP000316621">
    <property type="component" value="Chromosome 11"/>
</dbReference>
<gene>
    <name evidence="1" type="ORF">C5167_050537</name>
</gene>